<dbReference type="SUPFAM" id="SSF52540">
    <property type="entry name" value="P-loop containing nucleoside triphosphate hydrolases"/>
    <property type="match status" value="1"/>
</dbReference>
<keyword evidence="2" id="KW-1185">Reference proteome</keyword>
<proteinExistence type="predicted"/>
<dbReference type="AlphaFoldDB" id="A0A6C0G3Y9"/>
<dbReference type="InterPro" id="IPR027417">
    <property type="entry name" value="P-loop_NTPase"/>
</dbReference>
<reference evidence="1 2" key="1">
    <citation type="submission" date="2020-01" db="EMBL/GenBank/DDBJ databases">
        <title>Paenibacillus sp. nov., isolated from tomato rhizosphere.</title>
        <authorList>
            <person name="Weon H.-Y."/>
            <person name="Lee S.A."/>
        </authorList>
    </citation>
    <scope>NUCLEOTIDE SEQUENCE [LARGE SCALE GENOMIC DNA]</scope>
    <source>
        <strain evidence="1 2">12200R-189</strain>
    </source>
</reference>
<dbReference type="GO" id="GO:0005524">
    <property type="term" value="F:ATP binding"/>
    <property type="evidence" value="ECO:0007669"/>
    <property type="project" value="UniProtKB-KW"/>
</dbReference>
<dbReference type="KEGG" id="plyc:GXP70_24235"/>
<dbReference type="Gene3D" id="3.40.50.300">
    <property type="entry name" value="P-loop containing nucleotide triphosphate hydrolases"/>
    <property type="match status" value="1"/>
</dbReference>
<dbReference type="Pfam" id="PF13671">
    <property type="entry name" value="AAA_33"/>
    <property type="match status" value="1"/>
</dbReference>
<name>A0A6C0G3Y9_9BACL</name>
<organism evidence="1 2">
    <name type="scientific">Paenibacillus lycopersici</name>
    <dbReference type="NCBI Taxonomy" id="2704462"/>
    <lineage>
        <taxon>Bacteria</taxon>
        <taxon>Bacillati</taxon>
        <taxon>Bacillota</taxon>
        <taxon>Bacilli</taxon>
        <taxon>Bacillales</taxon>
        <taxon>Paenibacillaceae</taxon>
        <taxon>Paenibacillus</taxon>
    </lineage>
</organism>
<protein>
    <submittedName>
        <fullName evidence="1">ATP-binding protein</fullName>
    </submittedName>
</protein>
<dbReference type="RefSeq" id="WP_162359214.1">
    <property type="nucleotide sequence ID" value="NZ_CP048209.1"/>
</dbReference>
<sequence>MTRRVIITVGKTHSGKSTFAAELERHLPHSAVIDQDNHAEFINTYYRALRPAQGPNTIKYAITHTIVDYAVRHTDRHLILCNSNRSRDGRTKLLDYFRQHGFESIIVFFDLPEQVLRERVAGSQRTKAIFRTAASFNEVLDRQIAASQDGQAADPAAGEADYLFVVTDSNQVQSVLHAIAALCR</sequence>
<gene>
    <name evidence="1" type="ORF">GXP70_24235</name>
</gene>
<evidence type="ECO:0000313" key="1">
    <source>
        <dbReference type="EMBL" id="QHT62783.1"/>
    </source>
</evidence>
<dbReference type="EMBL" id="CP048209">
    <property type="protein sequence ID" value="QHT62783.1"/>
    <property type="molecule type" value="Genomic_DNA"/>
</dbReference>
<dbReference type="Proteomes" id="UP000476064">
    <property type="component" value="Chromosome"/>
</dbReference>
<keyword evidence="1" id="KW-0067">ATP-binding</keyword>
<evidence type="ECO:0000313" key="2">
    <source>
        <dbReference type="Proteomes" id="UP000476064"/>
    </source>
</evidence>
<accession>A0A6C0G3Y9</accession>
<keyword evidence="1" id="KW-0547">Nucleotide-binding</keyword>